<comment type="caution">
    <text evidence="5">The sequence shown here is derived from an EMBL/GenBank/DDBJ whole genome shotgun (WGS) entry which is preliminary data.</text>
</comment>
<proteinExistence type="inferred from homology"/>
<dbReference type="PANTHER" id="PTHR43201">
    <property type="entry name" value="ACYL-COA SYNTHETASE"/>
    <property type="match status" value="1"/>
</dbReference>
<evidence type="ECO:0000259" key="4">
    <source>
        <dbReference type="Pfam" id="PF13193"/>
    </source>
</evidence>
<name>A0ABP8QZX4_9ACTN</name>
<dbReference type="InterPro" id="IPR042099">
    <property type="entry name" value="ANL_N_sf"/>
</dbReference>
<dbReference type="InterPro" id="IPR025110">
    <property type="entry name" value="AMP-bd_C"/>
</dbReference>
<dbReference type="InterPro" id="IPR020845">
    <property type="entry name" value="AMP-binding_CS"/>
</dbReference>
<dbReference type="PROSITE" id="PS00455">
    <property type="entry name" value="AMP_BINDING"/>
    <property type="match status" value="1"/>
</dbReference>
<comment type="similarity">
    <text evidence="1">Belongs to the ATP-dependent AMP-binding enzyme family.</text>
</comment>
<accession>A0ABP8QZX4</accession>
<dbReference type="Pfam" id="PF13193">
    <property type="entry name" value="AMP-binding_C"/>
    <property type="match status" value="1"/>
</dbReference>
<evidence type="ECO:0000259" key="3">
    <source>
        <dbReference type="Pfam" id="PF00501"/>
    </source>
</evidence>
<evidence type="ECO:0000313" key="6">
    <source>
        <dbReference type="Proteomes" id="UP001500503"/>
    </source>
</evidence>
<dbReference type="Gene3D" id="3.40.50.12780">
    <property type="entry name" value="N-terminal domain of ligase-like"/>
    <property type="match status" value="1"/>
</dbReference>
<evidence type="ECO:0000256" key="2">
    <source>
        <dbReference type="ARBA" id="ARBA00022598"/>
    </source>
</evidence>
<dbReference type="InterPro" id="IPR000873">
    <property type="entry name" value="AMP-dep_synth/lig_dom"/>
</dbReference>
<organism evidence="5 6">
    <name type="scientific">Actinoallomurus oryzae</name>
    <dbReference type="NCBI Taxonomy" id="502180"/>
    <lineage>
        <taxon>Bacteria</taxon>
        <taxon>Bacillati</taxon>
        <taxon>Actinomycetota</taxon>
        <taxon>Actinomycetes</taxon>
        <taxon>Streptosporangiales</taxon>
        <taxon>Thermomonosporaceae</taxon>
        <taxon>Actinoallomurus</taxon>
    </lineage>
</organism>
<keyword evidence="2" id="KW-0436">Ligase</keyword>
<sequence length="492" mass="52066">MSDTTMSMSHLLREAINGHAKARRTAFLGSSGDVTYAELGRLIDRHAAATRERGIRRGELVGIAAVKGADSIGAFLGTMQAGACPCFVEPRIGARAIAERMRAVGVRHLLLDGHTGLSREALAEEGISVHALAATPSSSYADDGITGGDRAMVLFTSGSTGRPKGVVLSHTNLRTNATGVLEHTGVTPADRLLHLMPLHHTNGVNNQLIVPLLAGASIVLTERFRAEEVIGHLRRHSPTYVTGVPTMYSRMLPYVRAGDAFPSLRFLRCGSAPITVAQHERFEEAFGVPLVVSYGLSEATCTSTMNPPGARRVGTVGTVLRDQRVRLFHPGTDRPVAPGASGEIRIGGPALMTGYLGAETDGPIVDGWLRTGDLGRFDSDGYLSITGRIKDVIIRGGENLSPALIEGELATHPAVRECCVVGRPDADLGEVPVAFVALHDPRAGLAAEELQELVRARLSHVYVPAEITMVDALPVNGVGKVDRVALRAALGG</sequence>
<dbReference type="RefSeq" id="WP_345473527.1">
    <property type="nucleotide sequence ID" value="NZ_BAABHF010000049.1"/>
</dbReference>
<dbReference type="EMBL" id="BAABHF010000049">
    <property type="protein sequence ID" value="GAA4514444.1"/>
    <property type="molecule type" value="Genomic_DNA"/>
</dbReference>
<dbReference type="Proteomes" id="UP001500503">
    <property type="component" value="Unassembled WGS sequence"/>
</dbReference>
<evidence type="ECO:0000313" key="5">
    <source>
        <dbReference type="EMBL" id="GAA4514444.1"/>
    </source>
</evidence>
<keyword evidence="6" id="KW-1185">Reference proteome</keyword>
<reference evidence="6" key="1">
    <citation type="journal article" date="2019" name="Int. J. Syst. Evol. Microbiol.">
        <title>The Global Catalogue of Microorganisms (GCM) 10K type strain sequencing project: providing services to taxonomists for standard genome sequencing and annotation.</title>
        <authorList>
            <consortium name="The Broad Institute Genomics Platform"/>
            <consortium name="The Broad Institute Genome Sequencing Center for Infectious Disease"/>
            <person name="Wu L."/>
            <person name="Ma J."/>
        </authorList>
    </citation>
    <scope>NUCLEOTIDE SEQUENCE [LARGE SCALE GENOMIC DNA]</scope>
    <source>
        <strain evidence="6">JCM 17933</strain>
    </source>
</reference>
<evidence type="ECO:0000256" key="1">
    <source>
        <dbReference type="ARBA" id="ARBA00006432"/>
    </source>
</evidence>
<dbReference type="Gene3D" id="3.30.300.30">
    <property type="match status" value="1"/>
</dbReference>
<dbReference type="Pfam" id="PF00501">
    <property type="entry name" value="AMP-binding"/>
    <property type="match status" value="1"/>
</dbReference>
<protein>
    <submittedName>
        <fullName evidence="5">Acyl-CoA synthetase</fullName>
    </submittedName>
</protein>
<gene>
    <name evidence="5" type="ORF">GCM10023191_082960</name>
</gene>
<feature type="domain" description="AMP-binding enzyme C-terminal" evidence="4">
    <location>
        <begin position="405"/>
        <end position="480"/>
    </location>
</feature>
<dbReference type="InterPro" id="IPR045851">
    <property type="entry name" value="AMP-bd_C_sf"/>
</dbReference>
<feature type="domain" description="AMP-dependent synthetase/ligase" evidence="3">
    <location>
        <begin position="21"/>
        <end position="356"/>
    </location>
</feature>
<dbReference type="SUPFAM" id="SSF56801">
    <property type="entry name" value="Acetyl-CoA synthetase-like"/>
    <property type="match status" value="1"/>
</dbReference>
<dbReference type="PANTHER" id="PTHR43201:SF5">
    <property type="entry name" value="MEDIUM-CHAIN ACYL-COA LIGASE ACSF2, MITOCHONDRIAL"/>
    <property type="match status" value="1"/>
</dbReference>